<keyword evidence="1" id="KW-0472">Membrane</keyword>
<feature type="transmembrane region" description="Helical" evidence="1">
    <location>
        <begin position="84"/>
        <end position="103"/>
    </location>
</feature>
<keyword evidence="3" id="KW-1185">Reference proteome</keyword>
<dbReference type="AlphaFoldDB" id="A0A8T0SF66"/>
<dbReference type="EMBL" id="CM029045">
    <property type="protein sequence ID" value="KAG2595705.1"/>
    <property type="molecule type" value="Genomic_DNA"/>
</dbReference>
<keyword evidence="1" id="KW-0812">Transmembrane</keyword>
<reference evidence="2" key="1">
    <citation type="submission" date="2020-05" db="EMBL/GenBank/DDBJ databases">
        <title>WGS assembly of Panicum virgatum.</title>
        <authorList>
            <person name="Lovell J.T."/>
            <person name="Jenkins J."/>
            <person name="Shu S."/>
            <person name="Juenger T.E."/>
            <person name="Schmutz J."/>
        </authorList>
    </citation>
    <scope>NUCLEOTIDE SEQUENCE</scope>
    <source>
        <strain evidence="2">AP13</strain>
    </source>
</reference>
<evidence type="ECO:0000313" key="3">
    <source>
        <dbReference type="Proteomes" id="UP000823388"/>
    </source>
</evidence>
<sequence>MAAANGRDGRAPKLRQAAFFERGLLGLAAASTAVTLAVSEPPPWLHRNAYSVALSALFFAGIAQVVAASVWAPAAAASVAGRKLVMYASLVVAAGLAAAASLLL</sequence>
<organism evidence="2 3">
    <name type="scientific">Panicum virgatum</name>
    <name type="common">Blackwell switchgrass</name>
    <dbReference type="NCBI Taxonomy" id="38727"/>
    <lineage>
        <taxon>Eukaryota</taxon>
        <taxon>Viridiplantae</taxon>
        <taxon>Streptophyta</taxon>
        <taxon>Embryophyta</taxon>
        <taxon>Tracheophyta</taxon>
        <taxon>Spermatophyta</taxon>
        <taxon>Magnoliopsida</taxon>
        <taxon>Liliopsida</taxon>
        <taxon>Poales</taxon>
        <taxon>Poaceae</taxon>
        <taxon>PACMAD clade</taxon>
        <taxon>Panicoideae</taxon>
        <taxon>Panicodae</taxon>
        <taxon>Paniceae</taxon>
        <taxon>Panicinae</taxon>
        <taxon>Panicum</taxon>
        <taxon>Panicum sect. Hiantes</taxon>
    </lineage>
</organism>
<dbReference type="PANTHER" id="PTHR33530:SF4">
    <property type="entry name" value="OS01G0145800 PROTEIN"/>
    <property type="match status" value="1"/>
</dbReference>
<dbReference type="InterPro" id="IPR022149">
    <property type="entry name" value="DUF3681"/>
</dbReference>
<comment type="caution">
    <text evidence="2">The sequence shown here is derived from an EMBL/GenBank/DDBJ whole genome shotgun (WGS) entry which is preliminary data.</text>
</comment>
<accession>A0A8T0SF66</accession>
<evidence type="ECO:0000313" key="2">
    <source>
        <dbReference type="EMBL" id="KAG2595705.1"/>
    </source>
</evidence>
<gene>
    <name evidence="2" type="ORF">PVAP13_5KG092587</name>
</gene>
<dbReference type="Proteomes" id="UP000823388">
    <property type="component" value="Chromosome 5K"/>
</dbReference>
<proteinExistence type="predicted"/>
<keyword evidence="1" id="KW-1133">Transmembrane helix</keyword>
<protein>
    <submittedName>
        <fullName evidence="2">Uncharacterized protein</fullName>
    </submittedName>
</protein>
<feature type="transmembrane region" description="Helical" evidence="1">
    <location>
        <begin position="49"/>
        <end position="72"/>
    </location>
</feature>
<dbReference type="PANTHER" id="PTHR33530">
    <property type="entry name" value="OS01G0147100 PROTEIN"/>
    <property type="match status" value="1"/>
</dbReference>
<name>A0A8T0SF66_PANVG</name>
<evidence type="ECO:0000256" key="1">
    <source>
        <dbReference type="SAM" id="Phobius"/>
    </source>
</evidence>